<feature type="signal peptide" evidence="2">
    <location>
        <begin position="1"/>
        <end position="17"/>
    </location>
</feature>
<evidence type="ECO:0000256" key="1">
    <source>
        <dbReference type="SAM" id="Phobius"/>
    </source>
</evidence>
<comment type="caution">
    <text evidence="3">The sequence shown here is derived from an EMBL/GenBank/DDBJ whole genome shotgun (WGS) entry which is preliminary data.</text>
</comment>
<dbReference type="EMBL" id="VIIS01001896">
    <property type="protein sequence ID" value="KAF0291239.1"/>
    <property type="molecule type" value="Genomic_DNA"/>
</dbReference>
<feature type="transmembrane region" description="Helical" evidence="1">
    <location>
        <begin position="69"/>
        <end position="99"/>
    </location>
</feature>
<sequence length="135" mass="14329">MKLSACLLLAVVAAVSADQGFYQPQAAAVQSAPSSYTNYAPGNYYDQRPPARQGWFDRIFGGSNRRQGIAGLLAGIGPIGAVVGVVVAVVVVVAVAAAATQLSQSGRGLDNDEWEVDHSVWMSQLQRDFEDSWSN</sequence>
<evidence type="ECO:0000313" key="3">
    <source>
        <dbReference type="EMBL" id="KAF0291239.1"/>
    </source>
</evidence>
<gene>
    <name evidence="3" type="ORF">FJT64_010618</name>
</gene>
<accession>A0A6A4VDL7</accession>
<keyword evidence="1" id="KW-0472">Membrane</keyword>
<evidence type="ECO:0000256" key="2">
    <source>
        <dbReference type="SAM" id="SignalP"/>
    </source>
</evidence>
<evidence type="ECO:0000313" key="4">
    <source>
        <dbReference type="Proteomes" id="UP000440578"/>
    </source>
</evidence>
<dbReference type="OrthoDB" id="6396312at2759"/>
<organism evidence="3 4">
    <name type="scientific">Amphibalanus amphitrite</name>
    <name type="common">Striped barnacle</name>
    <name type="synonym">Balanus amphitrite</name>
    <dbReference type="NCBI Taxonomy" id="1232801"/>
    <lineage>
        <taxon>Eukaryota</taxon>
        <taxon>Metazoa</taxon>
        <taxon>Ecdysozoa</taxon>
        <taxon>Arthropoda</taxon>
        <taxon>Crustacea</taxon>
        <taxon>Multicrustacea</taxon>
        <taxon>Cirripedia</taxon>
        <taxon>Thoracica</taxon>
        <taxon>Thoracicalcarea</taxon>
        <taxon>Balanomorpha</taxon>
        <taxon>Balanoidea</taxon>
        <taxon>Balanidae</taxon>
        <taxon>Amphibalaninae</taxon>
        <taxon>Amphibalanus</taxon>
    </lineage>
</organism>
<proteinExistence type="predicted"/>
<keyword evidence="4" id="KW-1185">Reference proteome</keyword>
<name>A0A6A4VDL7_AMPAM</name>
<dbReference type="Proteomes" id="UP000440578">
    <property type="component" value="Unassembled WGS sequence"/>
</dbReference>
<feature type="chain" id="PRO_5025647874" evidence="2">
    <location>
        <begin position="18"/>
        <end position="135"/>
    </location>
</feature>
<dbReference type="AlphaFoldDB" id="A0A6A4VDL7"/>
<reference evidence="3 4" key="1">
    <citation type="submission" date="2019-07" db="EMBL/GenBank/DDBJ databases">
        <title>Draft genome assembly of a fouling barnacle, Amphibalanus amphitrite (Darwin, 1854): The first reference genome for Thecostraca.</title>
        <authorList>
            <person name="Kim W."/>
        </authorList>
    </citation>
    <scope>NUCLEOTIDE SEQUENCE [LARGE SCALE GENOMIC DNA]</scope>
    <source>
        <strain evidence="3">SNU_AA5</strain>
        <tissue evidence="3">Soma without cirri and trophi</tissue>
    </source>
</reference>
<keyword evidence="2" id="KW-0732">Signal</keyword>
<keyword evidence="1" id="KW-1133">Transmembrane helix</keyword>
<keyword evidence="1" id="KW-0812">Transmembrane</keyword>
<protein>
    <submittedName>
        <fullName evidence="3">Uncharacterized protein</fullName>
    </submittedName>
</protein>